<sequence length="399" mass="46136">MPFPNKKIQVGDQLSESFRSFSTITDVGLIKELCITKIPGWKEIETKNIEVSQILSGLTNQLFSVSIIDGSISSSLKHSRVLFRIYGKHVGKFYDSKVELQVFRYLSEINIAPKLIADFPEGRIEEFLEGEPLTTNQLKLTHICTEVAKNLGYLHTINTKRADFPKNFDKEPILFKRIYLWKEEAISQISKENFSIDQELYKSVLNEVEQLEDIILGGIKFSFETIDTLSSITPAYSLVFAHNDLQENNLLQTSNNIRMIDYEYSAVNFAASDIANFFCEFTYNYCHDEPPFFKYNYDDYPSEELRKLFVSVYLSQTLQKQILPSDDVVHITTKVIEVFSLASHLSWGFWSIARTPGYQPNSVEFDFSSYTNVRFSHYLRKKKQLIEEGIIPLSNWLTK</sequence>
<dbReference type="InterPro" id="IPR011009">
    <property type="entry name" value="Kinase-like_dom_sf"/>
</dbReference>
<reference evidence="2 3" key="1">
    <citation type="submission" date="2023-10" db="EMBL/GenBank/DDBJ databases">
        <title>Comparative genomics analysis reveals potential genetic determinants of host preference in Cryptosporidium xiaoi.</title>
        <authorList>
            <person name="Xiao L."/>
            <person name="Li J."/>
        </authorList>
    </citation>
    <scope>NUCLEOTIDE SEQUENCE [LARGE SCALE GENOMIC DNA]</scope>
    <source>
        <strain evidence="2 3">52996</strain>
    </source>
</reference>
<dbReference type="GO" id="GO:0004305">
    <property type="term" value="F:ethanolamine kinase activity"/>
    <property type="evidence" value="ECO:0007669"/>
    <property type="project" value="TreeGrafter"/>
</dbReference>
<evidence type="ECO:0000313" key="3">
    <source>
        <dbReference type="Proteomes" id="UP001311799"/>
    </source>
</evidence>
<dbReference type="EMBL" id="JAWDEY010000014">
    <property type="protein sequence ID" value="KAK6589134.1"/>
    <property type="molecule type" value="Genomic_DNA"/>
</dbReference>
<dbReference type="SUPFAM" id="SSF56112">
    <property type="entry name" value="Protein kinase-like (PK-like)"/>
    <property type="match status" value="1"/>
</dbReference>
<proteinExistence type="inferred from homology"/>
<name>A0AAV9XXU7_9CRYT</name>
<comment type="similarity">
    <text evidence="1">Belongs to the choline/ethanolamine kinase family.</text>
</comment>
<dbReference type="GO" id="GO:0004103">
    <property type="term" value="F:choline kinase activity"/>
    <property type="evidence" value="ECO:0007669"/>
    <property type="project" value="TreeGrafter"/>
</dbReference>
<protein>
    <submittedName>
        <fullName evidence="2">Choline kinase 2p</fullName>
    </submittedName>
</protein>
<dbReference type="Proteomes" id="UP001311799">
    <property type="component" value="Unassembled WGS sequence"/>
</dbReference>
<dbReference type="GO" id="GO:0005737">
    <property type="term" value="C:cytoplasm"/>
    <property type="evidence" value="ECO:0007669"/>
    <property type="project" value="TreeGrafter"/>
</dbReference>
<dbReference type="PANTHER" id="PTHR22603">
    <property type="entry name" value="CHOLINE/ETHANOALAMINE KINASE"/>
    <property type="match status" value="1"/>
</dbReference>
<organism evidence="2 3">
    <name type="scientific">Cryptosporidium xiaoi</name>
    <dbReference type="NCBI Taxonomy" id="659607"/>
    <lineage>
        <taxon>Eukaryota</taxon>
        <taxon>Sar</taxon>
        <taxon>Alveolata</taxon>
        <taxon>Apicomplexa</taxon>
        <taxon>Conoidasida</taxon>
        <taxon>Coccidia</taxon>
        <taxon>Eucoccidiorida</taxon>
        <taxon>Eimeriorina</taxon>
        <taxon>Cryptosporidiidae</taxon>
        <taxon>Cryptosporidium</taxon>
    </lineage>
</organism>
<gene>
    <name evidence="2" type="ORF">RS030_223503</name>
</gene>
<evidence type="ECO:0000256" key="1">
    <source>
        <dbReference type="ARBA" id="ARBA00038211"/>
    </source>
</evidence>
<accession>A0AAV9XXU7</accession>
<dbReference type="CDD" id="cd14021">
    <property type="entry name" value="ChoK-like_euk"/>
    <property type="match status" value="1"/>
</dbReference>
<dbReference type="PANTHER" id="PTHR22603:SF93">
    <property type="entry name" value="RE24176P"/>
    <property type="match status" value="1"/>
</dbReference>
<dbReference type="Pfam" id="PF01633">
    <property type="entry name" value="Choline_kinase"/>
    <property type="match status" value="1"/>
</dbReference>
<keyword evidence="2" id="KW-0418">Kinase</keyword>
<dbReference type="Gene3D" id="3.90.1200.10">
    <property type="match status" value="1"/>
</dbReference>
<keyword evidence="3" id="KW-1185">Reference proteome</keyword>
<comment type="caution">
    <text evidence="2">The sequence shown here is derived from an EMBL/GenBank/DDBJ whole genome shotgun (WGS) entry which is preliminary data.</text>
</comment>
<dbReference type="GO" id="GO:0006646">
    <property type="term" value="P:phosphatidylethanolamine biosynthetic process"/>
    <property type="evidence" value="ECO:0007669"/>
    <property type="project" value="TreeGrafter"/>
</dbReference>
<keyword evidence="2" id="KW-0808">Transferase</keyword>
<dbReference type="Gene3D" id="3.30.200.20">
    <property type="entry name" value="Phosphorylase Kinase, domain 1"/>
    <property type="match status" value="1"/>
</dbReference>
<dbReference type="AlphaFoldDB" id="A0AAV9XXU7"/>
<evidence type="ECO:0000313" key="2">
    <source>
        <dbReference type="EMBL" id="KAK6589134.1"/>
    </source>
</evidence>